<dbReference type="Proteomes" id="UP000319712">
    <property type="component" value="Unassembled WGS sequence"/>
</dbReference>
<proteinExistence type="predicted"/>
<dbReference type="RefSeq" id="WP_142985965.1">
    <property type="nucleotide sequence ID" value="NZ_FXTD01000003.1"/>
</dbReference>
<dbReference type="AlphaFoldDB" id="A0A521C177"/>
<evidence type="ECO:0000313" key="2">
    <source>
        <dbReference type="EMBL" id="SMO52460.1"/>
    </source>
</evidence>
<protein>
    <submittedName>
        <fullName evidence="2">Uncharacterized protein</fullName>
    </submittedName>
</protein>
<keyword evidence="3" id="KW-1185">Reference proteome</keyword>
<reference evidence="2 3" key="1">
    <citation type="submission" date="2017-05" db="EMBL/GenBank/DDBJ databases">
        <authorList>
            <person name="Varghese N."/>
            <person name="Submissions S."/>
        </authorList>
    </citation>
    <scope>NUCLEOTIDE SEQUENCE [LARGE SCALE GENOMIC DNA]</scope>
    <source>
        <strain evidence="2 3">DSM 19504</strain>
    </source>
</reference>
<keyword evidence="1" id="KW-0812">Transmembrane</keyword>
<dbReference type="EMBL" id="FXTD01000003">
    <property type="protein sequence ID" value="SMO52460.1"/>
    <property type="molecule type" value="Genomic_DNA"/>
</dbReference>
<keyword evidence="1" id="KW-0472">Membrane</keyword>
<feature type="transmembrane region" description="Helical" evidence="1">
    <location>
        <begin position="42"/>
        <end position="61"/>
    </location>
</feature>
<sequence length="66" mass="6939">MTPSIDLDRSNPLRYLFATVAVWIVVTGVVEFTVAGGRPVDAVVTGTFGGLAFGVATLLLGRSDRD</sequence>
<feature type="transmembrane region" description="Helical" evidence="1">
    <location>
        <begin position="12"/>
        <end position="30"/>
    </location>
</feature>
<evidence type="ECO:0000256" key="1">
    <source>
        <dbReference type="SAM" id="Phobius"/>
    </source>
</evidence>
<accession>A0A521C177</accession>
<evidence type="ECO:0000313" key="3">
    <source>
        <dbReference type="Proteomes" id="UP000319712"/>
    </source>
</evidence>
<gene>
    <name evidence="2" type="ORF">SAMN06264867_103199</name>
</gene>
<organism evidence="2 3">
    <name type="scientific">Halorubrum cibi</name>
    <dbReference type="NCBI Taxonomy" id="413815"/>
    <lineage>
        <taxon>Archaea</taxon>
        <taxon>Methanobacteriati</taxon>
        <taxon>Methanobacteriota</taxon>
        <taxon>Stenosarchaea group</taxon>
        <taxon>Halobacteria</taxon>
        <taxon>Halobacteriales</taxon>
        <taxon>Haloferacaceae</taxon>
        <taxon>Halorubrum</taxon>
    </lineage>
</organism>
<name>A0A521C177_9EURY</name>
<keyword evidence="1" id="KW-1133">Transmembrane helix</keyword>
<dbReference type="OrthoDB" id="329807at2157"/>